<dbReference type="EMBL" id="MUKB01000063">
    <property type="protein sequence ID" value="OPX17903.1"/>
    <property type="molecule type" value="Genomic_DNA"/>
</dbReference>
<proteinExistence type="predicted"/>
<feature type="transmembrane region" description="Helical" evidence="1">
    <location>
        <begin position="39"/>
        <end position="59"/>
    </location>
</feature>
<name>A0A1V4QEW1_UNCW3</name>
<comment type="caution">
    <text evidence="3">The sequence shown here is derived from an EMBL/GenBank/DDBJ whole genome shotgun (WGS) entry which is preliminary data.</text>
</comment>
<feature type="domain" description="DUF4424" evidence="2">
    <location>
        <begin position="152"/>
        <end position="221"/>
    </location>
</feature>
<keyword evidence="1" id="KW-0812">Transmembrane</keyword>
<organism evidence="3 4">
    <name type="scientific">candidate division WOR-3 bacterium 4484_100</name>
    <dbReference type="NCBI Taxonomy" id="1936077"/>
    <lineage>
        <taxon>Bacteria</taxon>
        <taxon>Bacteria division WOR-3</taxon>
    </lineage>
</organism>
<dbReference type="Proteomes" id="UP000191663">
    <property type="component" value="Unassembled WGS sequence"/>
</dbReference>
<protein>
    <recommendedName>
        <fullName evidence="2">DUF4424 domain-containing protein</fullName>
    </recommendedName>
</protein>
<accession>A0A1V4QEW1</accession>
<evidence type="ECO:0000259" key="2">
    <source>
        <dbReference type="Pfam" id="PF14415"/>
    </source>
</evidence>
<evidence type="ECO:0000256" key="1">
    <source>
        <dbReference type="SAM" id="Phobius"/>
    </source>
</evidence>
<keyword evidence="1" id="KW-1133">Transmembrane helix</keyword>
<evidence type="ECO:0000313" key="3">
    <source>
        <dbReference type="EMBL" id="OPX17903.1"/>
    </source>
</evidence>
<dbReference type="Pfam" id="PF14415">
    <property type="entry name" value="DUF4424"/>
    <property type="match status" value="1"/>
</dbReference>
<dbReference type="Gene3D" id="2.60.40.3680">
    <property type="match status" value="1"/>
</dbReference>
<dbReference type="InterPro" id="IPR025538">
    <property type="entry name" value="DUF4424"/>
</dbReference>
<keyword evidence="1" id="KW-0472">Membrane</keyword>
<sequence length="223" mass="26873">MTTYGPLARRSAVGSDIRIIISENMAVSRFLLEFFYKNVIFTGYAVNRLLMIFFIIPLFTCHREPDIDFYKETIMITIQDHQALVSGVYYFKNRTEFHKRVKFFYPFPVDDGHSYPDSIYLKYPFNKDSTGIFFEKVFAPHRADSFVIVYRQNLYENKFRYITTTTRKWRRPIKEAKFTITCPDTLKPHINYSVQETKKFRNKVYYFVRCTDFYPEEDLIITW</sequence>
<gene>
    <name evidence="3" type="ORF">BXT86_03955</name>
</gene>
<reference evidence="4" key="1">
    <citation type="submission" date="2017-01" db="EMBL/GenBank/DDBJ databases">
        <title>Novel pathways for hydrocarbon cycling and metabolic interdependencies in hydrothermal sediment communities.</title>
        <authorList>
            <person name="Dombrowski N."/>
            <person name="Seitz K."/>
            <person name="Teske A."/>
            <person name="Baker B."/>
        </authorList>
    </citation>
    <scope>NUCLEOTIDE SEQUENCE [LARGE SCALE GENOMIC DNA]</scope>
</reference>
<dbReference type="AlphaFoldDB" id="A0A1V4QEW1"/>
<evidence type="ECO:0000313" key="4">
    <source>
        <dbReference type="Proteomes" id="UP000191663"/>
    </source>
</evidence>